<reference evidence="2" key="1">
    <citation type="journal article" date="2023" name="Science">
        <title>Elucidation of the pathway for biosynthesis of saponin adjuvants from the soapbark tree.</title>
        <authorList>
            <person name="Reed J."/>
            <person name="Orme A."/>
            <person name="El-Demerdash A."/>
            <person name="Owen C."/>
            <person name="Martin L.B.B."/>
            <person name="Misra R.C."/>
            <person name="Kikuchi S."/>
            <person name="Rejzek M."/>
            <person name="Martin A.C."/>
            <person name="Harkess A."/>
            <person name="Leebens-Mack J."/>
            <person name="Louveau T."/>
            <person name="Stephenson M.J."/>
            <person name="Osbourn A."/>
        </authorList>
    </citation>
    <scope>NUCLEOTIDE SEQUENCE</scope>
    <source>
        <strain evidence="2">S10</strain>
    </source>
</reference>
<evidence type="ECO:0000259" key="1">
    <source>
        <dbReference type="PROSITE" id="PS50011"/>
    </source>
</evidence>
<dbReference type="InterPro" id="IPR000719">
    <property type="entry name" value="Prot_kinase_dom"/>
</dbReference>
<dbReference type="PANTHER" id="PTHR45927:SF9">
    <property type="entry name" value="FAMILY PROTEIN _ PEPTIDOGLYCAN-BINDING LYSM DOMAIN-CONTAINING PROTEIN, PUTATIVE-RELATED"/>
    <property type="match status" value="1"/>
</dbReference>
<dbReference type="Gene3D" id="1.10.510.10">
    <property type="entry name" value="Transferase(Phosphotransferase) domain 1"/>
    <property type="match status" value="1"/>
</dbReference>
<dbReference type="AlphaFoldDB" id="A0AAD7LDQ7"/>
<dbReference type="InterPro" id="IPR052611">
    <property type="entry name" value="Plant_RLK_LysM"/>
</dbReference>
<dbReference type="InterPro" id="IPR011009">
    <property type="entry name" value="Kinase-like_dom_sf"/>
</dbReference>
<evidence type="ECO:0000313" key="3">
    <source>
        <dbReference type="Proteomes" id="UP001163823"/>
    </source>
</evidence>
<dbReference type="EMBL" id="JARAOO010000009">
    <property type="protein sequence ID" value="KAJ7956152.1"/>
    <property type="molecule type" value="Genomic_DNA"/>
</dbReference>
<dbReference type="PANTHER" id="PTHR45927">
    <property type="entry name" value="LYSM-DOMAIN RECEPTOR-LIKE KINASE-RELATED"/>
    <property type="match status" value="1"/>
</dbReference>
<keyword evidence="2" id="KW-0418">Kinase</keyword>
<organism evidence="2 3">
    <name type="scientific">Quillaja saponaria</name>
    <name type="common">Soap bark tree</name>
    <dbReference type="NCBI Taxonomy" id="32244"/>
    <lineage>
        <taxon>Eukaryota</taxon>
        <taxon>Viridiplantae</taxon>
        <taxon>Streptophyta</taxon>
        <taxon>Embryophyta</taxon>
        <taxon>Tracheophyta</taxon>
        <taxon>Spermatophyta</taxon>
        <taxon>Magnoliopsida</taxon>
        <taxon>eudicotyledons</taxon>
        <taxon>Gunneridae</taxon>
        <taxon>Pentapetalae</taxon>
        <taxon>rosids</taxon>
        <taxon>fabids</taxon>
        <taxon>Fabales</taxon>
        <taxon>Quillajaceae</taxon>
        <taxon>Quillaja</taxon>
    </lineage>
</organism>
<dbReference type="SUPFAM" id="SSF56112">
    <property type="entry name" value="Protein kinase-like (PK-like)"/>
    <property type="match status" value="1"/>
</dbReference>
<proteinExistence type="predicted"/>
<accession>A0AAD7LDQ7</accession>
<keyword evidence="3" id="KW-1185">Reference proteome</keyword>
<sequence length="202" mass="23065">MAKYKGWIGNSYVEIELMNSEEAAHHVIDILTKINHVNIVKLEGYCYGSKPYLVYEFAEYGSLRDCLSNAKIASQLTWEKRIQIAIDLAVGIHYIHCCTNPAYIHQNINSRNVVITMDWRAKIYGFRSAKLVTFIEEMQDINLNDSVMVEKEEYFAPEYLTYGLASLKVDIFGYGVVLLELLSSRKAITDGILLKDSVNFFG</sequence>
<dbReference type="GO" id="GO:0005524">
    <property type="term" value="F:ATP binding"/>
    <property type="evidence" value="ECO:0007669"/>
    <property type="project" value="InterPro"/>
</dbReference>
<protein>
    <submittedName>
        <fullName evidence="2">Receptor-like protein kinase</fullName>
    </submittedName>
</protein>
<keyword evidence="2" id="KW-0808">Transferase</keyword>
<gene>
    <name evidence="2" type="ORF">O6P43_022641</name>
</gene>
<dbReference type="PROSITE" id="PS50011">
    <property type="entry name" value="PROTEIN_KINASE_DOM"/>
    <property type="match status" value="1"/>
</dbReference>
<evidence type="ECO:0000313" key="2">
    <source>
        <dbReference type="EMBL" id="KAJ7956152.1"/>
    </source>
</evidence>
<feature type="domain" description="Protein kinase" evidence="1">
    <location>
        <begin position="1"/>
        <end position="202"/>
    </location>
</feature>
<dbReference type="InterPro" id="IPR001245">
    <property type="entry name" value="Ser-Thr/Tyr_kinase_cat_dom"/>
</dbReference>
<dbReference type="Pfam" id="PF07714">
    <property type="entry name" value="PK_Tyr_Ser-Thr"/>
    <property type="match status" value="1"/>
</dbReference>
<dbReference type="Proteomes" id="UP001163823">
    <property type="component" value="Chromosome 9"/>
</dbReference>
<dbReference type="GO" id="GO:0004672">
    <property type="term" value="F:protein kinase activity"/>
    <property type="evidence" value="ECO:0007669"/>
    <property type="project" value="InterPro"/>
</dbReference>
<name>A0AAD7LDQ7_QUISA</name>
<dbReference type="KEGG" id="qsa:O6P43_022641"/>
<comment type="caution">
    <text evidence="2">The sequence shown here is derived from an EMBL/GenBank/DDBJ whole genome shotgun (WGS) entry which is preliminary data.</text>
</comment>
<keyword evidence="2" id="KW-0675">Receptor</keyword>